<dbReference type="EMBL" id="LXQA010282905">
    <property type="protein sequence ID" value="MCI40698.1"/>
    <property type="molecule type" value="Genomic_DNA"/>
</dbReference>
<evidence type="ECO:0000313" key="2">
    <source>
        <dbReference type="EMBL" id="MCI40698.1"/>
    </source>
</evidence>
<name>A0A392RVP6_9FABA</name>
<reference evidence="2 3" key="1">
    <citation type="journal article" date="2018" name="Front. Plant Sci.">
        <title>Red Clover (Trifolium pratense) and Zigzag Clover (T. medium) - A Picture of Genomic Similarities and Differences.</title>
        <authorList>
            <person name="Dluhosova J."/>
            <person name="Istvanek J."/>
            <person name="Nedelnik J."/>
            <person name="Repkova J."/>
        </authorList>
    </citation>
    <scope>NUCLEOTIDE SEQUENCE [LARGE SCALE GENOMIC DNA]</scope>
    <source>
        <strain evidence="3">cv. 10/8</strain>
        <tissue evidence="2">Leaf</tissue>
    </source>
</reference>
<comment type="caution">
    <text evidence="2">The sequence shown here is derived from an EMBL/GenBank/DDBJ whole genome shotgun (WGS) entry which is preliminary data.</text>
</comment>
<proteinExistence type="predicted"/>
<sequence length="79" mass="8831">MTSYCPRGRAGIADSTQGTEEDSSAISETPLDIGSFIDTRNCDLPLRVQQDIRIIRQAWADMAEQEIKPHYAPYTTAKK</sequence>
<evidence type="ECO:0000313" key="3">
    <source>
        <dbReference type="Proteomes" id="UP000265520"/>
    </source>
</evidence>
<accession>A0A392RVP6</accession>
<dbReference type="AlphaFoldDB" id="A0A392RVP6"/>
<feature type="region of interest" description="Disordered" evidence="1">
    <location>
        <begin position="1"/>
        <end position="27"/>
    </location>
</feature>
<dbReference type="Proteomes" id="UP000265520">
    <property type="component" value="Unassembled WGS sequence"/>
</dbReference>
<organism evidence="2 3">
    <name type="scientific">Trifolium medium</name>
    <dbReference type="NCBI Taxonomy" id="97028"/>
    <lineage>
        <taxon>Eukaryota</taxon>
        <taxon>Viridiplantae</taxon>
        <taxon>Streptophyta</taxon>
        <taxon>Embryophyta</taxon>
        <taxon>Tracheophyta</taxon>
        <taxon>Spermatophyta</taxon>
        <taxon>Magnoliopsida</taxon>
        <taxon>eudicotyledons</taxon>
        <taxon>Gunneridae</taxon>
        <taxon>Pentapetalae</taxon>
        <taxon>rosids</taxon>
        <taxon>fabids</taxon>
        <taxon>Fabales</taxon>
        <taxon>Fabaceae</taxon>
        <taxon>Papilionoideae</taxon>
        <taxon>50 kb inversion clade</taxon>
        <taxon>NPAAA clade</taxon>
        <taxon>Hologalegina</taxon>
        <taxon>IRL clade</taxon>
        <taxon>Trifolieae</taxon>
        <taxon>Trifolium</taxon>
    </lineage>
</organism>
<protein>
    <submittedName>
        <fullName evidence="2">Uncharacterized protein</fullName>
    </submittedName>
</protein>
<keyword evidence="3" id="KW-1185">Reference proteome</keyword>
<evidence type="ECO:0000256" key="1">
    <source>
        <dbReference type="SAM" id="MobiDB-lite"/>
    </source>
</evidence>